<dbReference type="EMBL" id="AZFV01000009">
    <property type="protein sequence ID" value="KRM17498.1"/>
    <property type="molecule type" value="Genomic_DNA"/>
</dbReference>
<dbReference type="STRING" id="1423774.FD31_GL002691"/>
<dbReference type="Pfam" id="PF10844">
    <property type="entry name" value="DUF2577"/>
    <property type="match status" value="1"/>
</dbReference>
<sequence>MAGEQLLNMMNSKGGSESDYADIVYGKVISSDPLKIQTSNQMILSESFLVLGRQVTKHQERIRVLSHHDSIGDTSGNRPDVFETIEIDGTLKDGDSVVMIRFNGGQQFFVLERTNDRTGDNDG</sequence>
<proteinExistence type="predicted"/>
<comment type="caution">
    <text evidence="1">The sequence shown here is derived from an EMBL/GenBank/DDBJ whole genome shotgun (WGS) entry which is preliminary data.</text>
</comment>
<dbReference type="InterPro" id="IPR022555">
    <property type="entry name" value="DUF2577"/>
</dbReference>
<evidence type="ECO:0000313" key="1">
    <source>
        <dbReference type="EMBL" id="KRM17498.1"/>
    </source>
</evidence>
<dbReference type="AlphaFoldDB" id="A0A0R1WHL0"/>
<dbReference type="PATRIC" id="fig|1423774.3.peg.2799"/>
<gene>
    <name evidence="1" type="ORF">FD31_GL002691</name>
</gene>
<reference evidence="1 2" key="1">
    <citation type="journal article" date="2015" name="Genome Announc.">
        <title>Expanding the biotechnology potential of lactobacilli through comparative genomics of 213 strains and associated genera.</title>
        <authorList>
            <person name="Sun Z."/>
            <person name="Harris H.M."/>
            <person name="McCann A."/>
            <person name="Guo C."/>
            <person name="Argimon S."/>
            <person name="Zhang W."/>
            <person name="Yang X."/>
            <person name="Jeffery I.B."/>
            <person name="Cooney J.C."/>
            <person name="Kagawa T.F."/>
            <person name="Liu W."/>
            <person name="Song Y."/>
            <person name="Salvetti E."/>
            <person name="Wrobel A."/>
            <person name="Rasinkangas P."/>
            <person name="Parkhill J."/>
            <person name="Rea M.C."/>
            <person name="O'Sullivan O."/>
            <person name="Ritari J."/>
            <person name="Douillard F.P."/>
            <person name="Paul Ross R."/>
            <person name="Yang R."/>
            <person name="Briner A.E."/>
            <person name="Felis G.E."/>
            <person name="de Vos W.M."/>
            <person name="Barrangou R."/>
            <person name="Klaenhammer T.R."/>
            <person name="Caufield P.W."/>
            <person name="Cui Y."/>
            <person name="Zhang H."/>
            <person name="O'Toole P.W."/>
        </authorList>
    </citation>
    <scope>NUCLEOTIDE SEQUENCE [LARGE SCALE GENOMIC DNA]</scope>
    <source>
        <strain evidence="1 2">DSM 16982</strain>
    </source>
</reference>
<protein>
    <recommendedName>
        <fullName evidence="3">DUF2577 domain-containing protein</fullName>
    </recommendedName>
</protein>
<evidence type="ECO:0008006" key="3">
    <source>
        <dbReference type="Google" id="ProtNLM"/>
    </source>
</evidence>
<keyword evidence="2" id="KW-1185">Reference proteome</keyword>
<accession>A0A0R1WHL0</accession>
<evidence type="ECO:0000313" key="2">
    <source>
        <dbReference type="Proteomes" id="UP000051302"/>
    </source>
</evidence>
<organism evidence="1 2">
    <name type="scientific">Companilactobacillus nantensis DSM 16982</name>
    <dbReference type="NCBI Taxonomy" id="1423774"/>
    <lineage>
        <taxon>Bacteria</taxon>
        <taxon>Bacillati</taxon>
        <taxon>Bacillota</taxon>
        <taxon>Bacilli</taxon>
        <taxon>Lactobacillales</taxon>
        <taxon>Lactobacillaceae</taxon>
        <taxon>Companilactobacillus</taxon>
    </lineage>
</organism>
<name>A0A0R1WHL0_9LACO</name>
<dbReference type="Proteomes" id="UP000051302">
    <property type="component" value="Unassembled WGS sequence"/>
</dbReference>